<reference evidence="8 9" key="1">
    <citation type="submission" date="2024-04" db="EMBL/GenBank/DDBJ databases">
        <title>The reference genome of an endangered Asteraceae, Deinandra increscens subsp. villosa, native to the Central Coast of California.</title>
        <authorList>
            <person name="Guilliams M."/>
            <person name="Hasenstab-Lehman K."/>
            <person name="Meyer R."/>
            <person name="Mcevoy S."/>
        </authorList>
    </citation>
    <scope>NUCLEOTIDE SEQUENCE [LARGE SCALE GENOMIC DNA]</scope>
    <source>
        <tissue evidence="8">Leaf</tissue>
    </source>
</reference>
<dbReference type="PANTHER" id="PTHR16223">
    <property type="entry name" value="TRANSCRIPTION FACTOR BHLH83-RELATED"/>
    <property type="match status" value="1"/>
</dbReference>
<comment type="caution">
    <text evidence="8">The sequence shown here is derived from an EMBL/GenBank/DDBJ whole genome shotgun (WGS) entry which is preliminary data.</text>
</comment>
<evidence type="ECO:0000313" key="9">
    <source>
        <dbReference type="Proteomes" id="UP001408789"/>
    </source>
</evidence>
<evidence type="ECO:0000313" key="8">
    <source>
        <dbReference type="EMBL" id="KAK9079064.1"/>
    </source>
</evidence>
<dbReference type="InterPro" id="IPR036638">
    <property type="entry name" value="HLH_DNA-bd_sf"/>
</dbReference>
<dbReference type="PROSITE" id="PS50888">
    <property type="entry name" value="BHLH"/>
    <property type="match status" value="1"/>
</dbReference>
<dbReference type="SUPFAM" id="SSF47459">
    <property type="entry name" value="HLH, helix-loop-helix DNA-binding domain"/>
    <property type="match status" value="1"/>
</dbReference>
<organism evidence="8 9">
    <name type="scientific">Deinandra increscens subsp. villosa</name>
    <dbReference type="NCBI Taxonomy" id="3103831"/>
    <lineage>
        <taxon>Eukaryota</taxon>
        <taxon>Viridiplantae</taxon>
        <taxon>Streptophyta</taxon>
        <taxon>Embryophyta</taxon>
        <taxon>Tracheophyta</taxon>
        <taxon>Spermatophyta</taxon>
        <taxon>Magnoliopsida</taxon>
        <taxon>eudicotyledons</taxon>
        <taxon>Gunneridae</taxon>
        <taxon>Pentapetalae</taxon>
        <taxon>asterids</taxon>
        <taxon>campanulids</taxon>
        <taxon>Asterales</taxon>
        <taxon>Asteraceae</taxon>
        <taxon>Asteroideae</taxon>
        <taxon>Heliantheae alliance</taxon>
        <taxon>Madieae</taxon>
        <taxon>Madiinae</taxon>
        <taxon>Deinandra</taxon>
    </lineage>
</organism>
<keyword evidence="9" id="KW-1185">Reference proteome</keyword>
<dbReference type="GO" id="GO:0000978">
    <property type="term" value="F:RNA polymerase II cis-regulatory region sequence-specific DNA binding"/>
    <property type="evidence" value="ECO:0007669"/>
    <property type="project" value="TreeGrafter"/>
</dbReference>
<evidence type="ECO:0000256" key="2">
    <source>
        <dbReference type="ARBA" id="ARBA00023015"/>
    </source>
</evidence>
<protein>
    <recommendedName>
        <fullName evidence="7">BHLH domain-containing protein</fullName>
    </recommendedName>
</protein>
<dbReference type="GO" id="GO:0000981">
    <property type="term" value="F:DNA-binding transcription factor activity, RNA polymerase II-specific"/>
    <property type="evidence" value="ECO:0007669"/>
    <property type="project" value="TreeGrafter"/>
</dbReference>
<dbReference type="SMART" id="SM00353">
    <property type="entry name" value="HLH"/>
    <property type="match status" value="1"/>
</dbReference>
<evidence type="ECO:0000259" key="7">
    <source>
        <dbReference type="PROSITE" id="PS50888"/>
    </source>
</evidence>
<dbReference type="Proteomes" id="UP001408789">
    <property type="component" value="Unassembled WGS sequence"/>
</dbReference>
<dbReference type="InterPro" id="IPR045843">
    <property type="entry name" value="IND-like"/>
</dbReference>
<evidence type="ECO:0000256" key="6">
    <source>
        <dbReference type="SAM" id="MobiDB-lite"/>
    </source>
</evidence>
<accession>A0AAP0HA71</accession>
<proteinExistence type="predicted"/>
<feature type="domain" description="BHLH" evidence="7">
    <location>
        <begin position="323"/>
        <end position="373"/>
    </location>
</feature>
<dbReference type="Gene3D" id="4.10.280.10">
    <property type="entry name" value="Helix-loop-helix DNA-binding domain"/>
    <property type="match status" value="1"/>
</dbReference>
<evidence type="ECO:0000256" key="4">
    <source>
        <dbReference type="ARBA" id="ARBA00023163"/>
    </source>
</evidence>
<evidence type="ECO:0000256" key="3">
    <source>
        <dbReference type="ARBA" id="ARBA00023125"/>
    </source>
</evidence>
<evidence type="ECO:0000256" key="1">
    <source>
        <dbReference type="ARBA" id="ARBA00004123"/>
    </source>
</evidence>
<sequence length="395" mass="44121">MDSDLNRHHNYLHRQQPPQQTTNSGLTRYRSAPSSYFSDLIDNGLFGDDDSNPFVNPRVSNAAQTADQANFMRFNGGDSTIVNQIGEFEPQFMDSVKQEQDGGMFSDAQQPLIYQNQFQSQSQMDHDNNHQSVSTCSSTIDDSLTNMNLPANLLRRQSSSPAGFLAQLDMDHGGYSLMRSMDDFRASRGNVPSSMMTTSKRLKNEIGFTSGSQSSSGILPRIPENEAKVMEMKSSLNDGGFGSNGWDDSDILCESFLNEFGDSDQNKISNLNSSGNQSNDVGRIRGPTTLIHHLSMPASTAELDKLMQFQDSVPLKSRAKRGCATHPRSIAERVRRTRISERMRRLQDLVPNMDKQTNTADMLDFAVDYIKELQKEAETLSDHHAKCSCPHKQKL</sequence>
<feature type="compositionally biased region" description="Polar residues" evidence="6">
    <location>
        <begin position="16"/>
        <end position="29"/>
    </location>
</feature>
<keyword evidence="5" id="KW-0539">Nucleus</keyword>
<dbReference type="FunFam" id="4.10.280.10:FF:000021">
    <property type="entry name" value="Transcription factor bHLH130 family"/>
    <property type="match status" value="1"/>
</dbReference>
<name>A0AAP0HA71_9ASTR</name>
<evidence type="ECO:0000256" key="5">
    <source>
        <dbReference type="ARBA" id="ARBA00023242"/>
    </source>
</evidence>
<dbReference type="GO" id="GO:0005634">
    <property type="term" value="C:nucleus"/>
    <property type="evidence" value="ECO:0007669"/>
    <property type="project" value="UniProtKB-SubCell"/>
</dbReference>
<dbReference type="AlphaFoldDB" id="A0AAP0HA71"/>
<gene>
    <name evidence="8" type="ORF">SSX86_000734</name>
</gene>
<dbReference type="GO" id="GO:0046983">
    <property type="term" value="F:protein dimerization activity"/>
    <property type="evidence" value="ECO:0007669"/>
    <property type="project" value="InterPro"/>
</dbReference>
<keyword evidence="4" id="KW-0804">Transcription</keyword>
<dbReference type="Pfam" id="PF00010">
    <property type="entry name" value="HLH"/>
    <property type="match status" value="1"/>
</dbReference>
<comment type="subcellular location">
    <subcellularLocation>
        <location evidence="1">Nucleus</location>
    </subcellularLocation>
</comment>
<dbReference type="InterPro" id="IPR011598">
    <property type="entry name" value="bHLH_dom"/>
</dbReference>
<keyword evidence="2" id="KW-0805">Transcription regulation</keyword>
<keyword evidence="3" id="KW-0238">DNA-binding</keyword>
<feature type="region of interest" description="Disordered" evidence="6">
    <location>
        <begin position="1"/>
        <end position="29"/>
    </location>
</feature>
<dbReference type="EMBL" id="JBCNJP010000003">
    <property type="protein sequence ID" value="KAK9079064.1"/>
    <property type="molecule type" value="Genomic_DNA"/>
</dbReference>
<dbReference type="PANTHER" id="PTHR16223:SF125">
    <property type="entry name" value="OS08G0506700 PROTEIN"/>
    <property type="match status" value="1"/>
</dbReference>